<name>A0A0P7ATE3_9FLAO</name>
<dbReference type="Gene3D" id="3.40.640.10">
    <property type="entry name" value="Type I PLP-dependent aspartate aminotransferase-like (Major domain)"/>
    <property type="match status" value="1"/>
</dbReference>
<reference evidence="12 13" key="1">
    <citation type="submission" date="2015-09" db="EMBL/GenBank/DDBJ databases">
        <title>Genome sequence of the marine flavobacterium Croceitalea dokdonensis DOKDO 023 that contains proton- and sodium-pumping rhodopsins.</title>
        <authorList>
            <person name="Kwon S.-K."/>
            <person name="Lee H.K."/>
            <person name="Kwak M.-J."/>
            <person name="Kim J.F."/>
        </authorList>
    </citation>
    <scope>NUCLEOTIDE SEQUENCE [LARGE SCALE GENOMIC DNA]</scope>
    <source>
        <strain evidence="12 13">DOKDO 023</strain>
    </source>
</reference>
<dbReference type="PATRIC" id="fig|1300341.3.peg.2375"/>
<dbReference type="InterPro" id="IPR015424">
    <property type="entry name" value="PyrdxlP-dep_Trfase"/>
</dbReference>
<dbReference type="GO" id="GO:0031071">
    <property type="term" value="F:cysteine desulfurase activity"/>
    <property type="evidence" value="ECO:0007669"/>
    <property type="project" value="UniProtKB-EC"/>
</dbReference>
<organism evidence="12 13">
    <name type="scientific">Croceitalea dokdonensis DOKDO 023</name>
    <dbReference type="NCBI Taxonomy" id="1300341"/>
    <lineage>
        <taxon>Bacteria</taxon>
        <taxon>Pseudomonadati</taxon>
        <taxon>Bacteroidota</taxon>
        <taxon>Flavobacteriia</taxon>
        <taxon>Flavobacteriales</taxon>
        <taxon>Flavobacteriaceae</taxon>
        <taxon>Croceitalea</taxon>
    </lineage>
</organism>
<dbReference type="InterPro" id="IPR020578">
    <property type="entry name" value="Aminotrans_V_PyrdxlP_BS"/>
</dbReference>
<dbReference type="Gene3D" id="1.10.260.50">
    <property type="match status" value="1"/>
</dbReference>
<dbReference type="EMBL" id="LDJX01000004">
    <property type="protein sequence ID" value="KPM31706.1"/>
    <property type="molecule type" value="Genomic_DNA"/>
</dbReference>
<dbReference type="STRING" id="1300341.I595_2201"/>
<feature type="domain" description="Aminotransferase class V" evidence="11">
    <location>
        <begin position="4"/>
        <end position="370"/>
    </location>
</feature>
<dbReference type="Proteomes" id="UP000050280">
    <property type="component" value="Unassembled WGS sequence"/>
</dbReference>
<sequence length="382" mass="42292">MEKVYLDNAATTQVRPEVITKMQYALATFYGNPSSTHSFGRSAKTAIEKARKTIAKYLNAQPSEIIFTSGGTEADNMILRCAVRDLGVQTIITSPIEHHAVLHTAQELEKECGIQVSYVKLDGFGNPDSNHLRTLLAADDHKKLVSLMHVNNELGNIIDMDELVDICKEYGALLHSDTVQSVGHFEWDLEKTQVDFLTAAAHKFHGPKGVGFAYIRKTSGLRPMIFGGSQERGARAGTEPFHNIVGLEEAFIAAYDNLAAERAYVSGLKSYFIKRLKEELPEVAFNGYSGDLDHSTYTLTNVRLPFDAQKSLMLLFHLDLKGIACSKGSACQSGSTMGSHVLTAILPEKELQKPSLRFSFSKYNTKEELEYTVKVLKEFSTS</sequence>
<dbReference type="InterPro" id="IPR016454">
    <property type="entry name" value="Cysteine_dSase"/>
</dbReference>
<keyword evidence="7" id="KW-0408">Iron</keyword>
<comment type="caution">
    <text evidence="12">The sequence shown here is derived from an EMBL/GenBank/DDBJ whole genome shotgun (WGS) entry which is preliminary data.</text>
</comment>
<dbReference type="PANTHER" id="PTHR11601">
    <property type="entry name" value="CYSTEINE DESULFURYLASE FAMILY MEMBER"/>
    <property type="match status" value="1"/>
</dbReference>
<protein>
    <recommendedName>
        <fullName evidence="3">cysteine desulfurase</fullName>
        <ecNumber evidence="3">2.8.1.7</ecNumber>
    </recommendedName>
</protein>
<keyword evidence="12" id="KW-0456">Lyase</keyword>
<dbReference type="SUPFAM" id="SSF53383">
    <property type="entry name" value="PLP-dependent transferases"/>
    <property type="match status" value="1"/>
</dbReference>
<gene>
    <name evidence="12" type="ORF">I595_2201</name>
</gene>
<dbReference type="AlphaFoldDB" id="A0A0P7ATE3"/>
<evidence type="ECO:0000256" key="8">
    <source>
        <dbReference type="ARBA" id="ARBA00023014"/>
    </source>
</evidence>
<dbReference type="InterPro" id="IPR000192">
    <property type="entry name" value="Aminotrans_V_dom"/>
</dbReference>
<dbReference type="PROSITE" id="PS00595">
    <property type="entry name" value="AA_TRANSFER_CLASS_5"/>
    <property type="match status" value="1"/>
</dbReference>
<evidence type="ECO:0000259" key="11">
    <source>
        <dbReference type="Pfam" id="PF00266"/>
    </source>
</evidence>
<evidence type="ECO:0000256" key="5">
    <source>
        <dbReference type="ARBA" id="ARBA00022723"/>
    </source>
</evidence>
<dbReference type="GO" id="GO:0046872">
    <property type="term" value="F:metal ion binding"/>
    <property type="evidence" value="ECO:0007669"/>
    <property type="project" value="UniProtKB-KW"/>
</dbReference>
<comment type="cofactor">
    <cofactor evidence="1 10">
        <name>pyridoxal 5'-phosphate</name>
        <dbReference type="ChEBI" id="CHEBI:597326"/>
    </cofactor>
</comment>
<dbReference type="RefSeq" id="WP_054559287.1">
    <property type="nucleotide sequence ID" value="NZ_LDJX01000004.1"/>
</dbReference>
<proteinExistence type="inferred from homology"/>
<keyword evidence="8" id="KW-0411">Iron-sulfur</keyword>
<evidence type="ECO:0000256" key="9">
    <source>
        <dbReference type="ARBA" id="ARBA00050776"/>
    </source>
</evidence>
<comment type="similarity">
    <text evidence="2">Belongs to the class-V pyridoxal-phosphate-dependent aminotransferase family. NifS/IscS subfamily.</text>
</comment>
<dbReference type="OrthoDB" id="9808002at2"/>
<keyword evidence="5" id="KW-0479">Metal-binding</keyword>
<dbReference type="Gene3D" id="3.90.1150.10">
    <property type="entry name" value="Aspartate Aminotransferase, domain 1"/>
    <property type="match status" value="1"/>
</dbReference>
<evidence type="ECO:0000313" key="12">
    <source>
        <dbReference type="EMBL" id="KPM31706.1"/>
    </source>
</evidence>
<evidence type="ECO:0000256" key="10">
    <source>
        <dbReference type="RuleBase" id="RU004504"/>
    </source>
</evidence>
<evidence type="ECO:0000313" key="13">
    <source>
        <dbReference type="Proteomes" id="UP000050280"/>
    </source>
</evidence>
<evidence type="ECO:0000256" key="1">
    <source>
        <dbReference type="ARBA" id="ARBA00001933"/>
    </source>
</evidence>
<evidence type="ECO:0000256" key="3">
    <source>
        <dbReference type="ARBA" id="ARBA00012239"/>
    </source>
</evidence>
<dbReference type="InterPro" id="IPR015422">
    <property type="entry name" value="PyrdxlP-dep_Trfase_small"/>
</dbReference>
<keyword evidence="4" id="KW-0808">Transferase</keyword>
<accession>A0A0P7ATE3</accession>
<dbReference type="GO" id="GO:0016829">
    <property type="term" value="F:lyase activity"/>
    <property type="evidence" value="ECO:0007669"/>
    <property type="project" value="UniProtKB-KW"/>
</dbReference>
<comment type="catalytic activity">
    <reaction evidence="9">
        <text>(sulfur carrier)-H + L-cysteine = (sulfur carrier)-SH + L-alanine</text>
        <dbReference type="Rhea" id="RHEA:43892"/>
        <dbReference type="Rhea" id="RHEA-COMP:14737"/>
        <dbReference type="Rhea" id="RHEA-COMP:14739"/>
        <dbReference type="ChEBI" id="CHEBI:29917"/>
        <dbReference type="ChEBI" id="CHEBI:35235"/>
        <dbReference type="ChEBI" id="CHEBI:57972"/>
        <dbReference type="ChEBI" id="CHEBI:64428"/>
        <dbReference type="EC" id="2.8.1.7"/>
    </reaction>
</comment>
<evidence type="ECO:0000256" key="4">
    <source>
        <dbReference type="ARBA" id="ARBA00022679"/>
    </source>
</evidence>
<dbReference type="Pfam" id="PF00266">
    <property type="entry name" value="Aminotran_5"/>
    <property type="match status" value="1"/>
</dbReference>
<dbReference type="PANTHER" id="PTHR11601:SF34">
    <property type="entry name" value="CYSTEINE DESULFURASE"/>
    <property type="match status" value="1"/>
</dbReference>
<dbReference type="InterPro" id="IPR015421">
    <property type="entry name" value="PyrdxlP-dep_Trfase_major"/>
</dbReference>
<dbReference type="EC" id="2.8.1.7" evidence="3"/>
<keyword evidence="13" id="KW-1185">Reference proteome</keyword>
<evidence type="ECO:0000256" key="6">
    <source>
        <dbReference type="ARBA" id="ARBA00022898"/>
    </source>
</evidence>
<dbReference type="PIRSF" id="PIRSF005572">
    <property type="entry name" value="NifS"/>
    <property type="match status" value="1"/>
</dbReference>
<keyword evidence="6" id="KW-0663">Pyridoxal phosphate</keyword>
<evidence type="ECO:0000256" key="2">
    <source>
        <dbReference type="ARBA" id="ARBA00006490"/>
    </source>
</evidence>
<evidence type="ECO:0000256" key="7">
    <source>
        <dbReference type="ARBA" id="ARBA00023004"/>
    </source>
</evidence>
<dbReference type="GO" id="GO:0051536">
    <property type="term" value="F:iron-sulfur cluster binding"/>
    <property type="evidence" value="ECO:0007669"/>
    <property type="project" value="UniProtKB-KW"/>
</dbReference>